<gene>
    <name evidence="9" type="primary">plsC_3</name>
    <name evidence="9" type="ORF">Pma05_41230</name>
</gene>
<evidence type="ECO:0000313" key="10">
    <source>
        <dbReference type="Proteomes" id="UP000621500"/>
    </source>
</evidence>
<dbReference type="InterPro" id="IPR002123">
    <property type="entry name" value="Plipid/glycerol_acylTrfase"/>
</dbReference>
<protein>
    <submittedName>
        <fullName evidence="9">1-acyl-sn-glycerol-3-phosphate acyltransferase</fullName>
    </submittedName>
</protein>
<keyword evidence="10" id="KW-1185">Reference proteome</keyword>
<dbReference type="CDD" id="cd07989">
    <property type="entry name" value="LPLAT_AGPAT-like"/>
    <property type="match status" value="1"/>
</dbReference>
<dbReference type="PANTHER" id="PTHR10434">
    <property type="entry name" value="1-ACYL-SN-GLYCEROL-3-PHOSPHATE ACYLTRANSFERASE"/>
    <property type="match status" value="1"/>
</dbReference>
<evidence type="ECO:0000259" key="8">
    <source>
        <dbReference type="SMART" id="SM00563"/>
    </source>
</evidence>
<evidence type="ECO:0000256" key="7">
    <source>
        <dbReference type="SAM" id="Phobius"/>
    </source>
</evidence>
<proteinExistence type="predicted"/>
<accession>A0ABQ4ESF0</accession>
<sequence>MNTRTRTVPDRPGPVDTRTRTVPDRPGRVDTRTPTTPDRLAAAHASGSLWRPHSICGPACLPDPGQTPRASGPRQLGRLVALVGALLFGGVLLPVLPVLPRSGRQAAGRAWARSVLRAGGIRLDVRGRPPLRRALLVANHVSWLDVVTILAVTPARLLAKHEVRNWPLIGPLAALGGTIFIDRTRPRTLPQTVAEVADVLRADGVVAVFPEGTTWCGVPRATGSCGWAVRFRPAMFQAAVDAAAPVVPVHLGYRIAFPARRRAAGAVRGADTTAAAFLAEESLYTSVRRVLALRGLVVTLTAIDEPWSDGPTDRRRLATAAESAVRATGPTAPPERPAGGVPLELAA</sequence>
<keyword evidence="2" id="KW-0444">Lipid biosynthesis</keyword>
<reference evidence="9 10" key="1">
    <citation type="submission" date="2021-01" db="EMBL/GenBank/DDBJ databases">
        <title>Whole genome shotgun sequence of Plantactinospora mayteni NBRC 109088.</title>
        <authorList>
            <person name="Komaki H."/>
            <person name="Tamura T."/>
        </authorList>
    </citation>
    <scope>NUCLEOTIDE SEQUENCE [LARGE SCALE GENOMIC DNA]</scope>
    <source>
        <strain evidence="9 10">NBRC 109088</strain>
    </source>
</reference>
<dbReference type="EMBL" id="BONX01000026">
    <property type="protein sequence ID" value="GIG97550.1"/>
    <property type="molecule type" value="Genomic_DNA"/>
</dbReference>
<evidence type="ECO:0000256" key="2">
    <source>
        <dbReference type="ARBA" id="ARBA00022516"/>
    </source>
</evidence>
<organism evidence="9 10">
    <name type="scientific">Plantactinospora mayteni</name>
    <dbReference type="NCBI Taxonomy" id="566021"/>
    <lineage>
        <taxon>Bacteria</taxon>
        <taxon>Bacillati</taxon>
        <taxon>Actinomycetota</taxon>
        <taxon>Actinomycetes</taxon>
        <taxon>Micromonosporales</taxon>
        <taxon>Micromonosporaceae</taxon>
        <taxon>Plantactinospora</taxon>
    </lineage>
</organism>
<evidence type="ECO:0000256" key="1">
    <source>
        <dbReference type="ARBA" id="ARBA00005189"/>
    </source>
</evidence>
<dbReference type="GO" id="GO:0016746">
    <property type="term" value="F:acyltransferase activity"/>
    <property type="evidence" value="ECO:0007669"/>
    <property type="project" value="UniProtKB-KW"/>
</dbReference>
<keyword evidence="3" id="KW-0808">Transferase</keyword>
<feature type="transmembrane region" description="Helical" evidence="7">
    <location>
        <begin position="79"/>
        <end position="99"/>
    </location>
</feature>
<dbReference type="Proteomes" id="UP000621500">
    <property type="component" value="Unassembled WGS sequence"/>
</dbReference>
<keyword evidence="5 9" id="KW-0012">Acyltransferase</keyword>
<evidence type="ECO:0000313" key="9">
    <source>
        <dbReference type="EMBL" id="GIG97550.1"/>
    </source>
</evidence>
<keyword evidence="4" id="KW-0443">Lipid metabolism</keyword>
<dbReference type="Pfam" id="PF01553">
    <property type="entry name" value="Acyltransferase"/>
    <property type="match status" value="1"/>
</dbReference>
<feature type="region of interest" description="Disordered" evidence="6">
    <location>
        <begin position="1"/>
        <end position="39"/>
    </location>
</feature>
<evidence type="ECO:0000256" key="3">
    <source>
        <dbReference type="ARBA" id="ARBA00022679"/>
    </source>
</evidence>
<comment type="pathway">
    <text evidence="1">Lipid metabolism.</text>
</comment>
<keyword evidence="7" id="KW-0812">Transmembrane</keyword>
<keyword evidence="7" id="KW-1133">Transmembrane helix</keyword>
<dbReference type="PANTHER" id="PTHR10434:SF64">
    <property type="entry name" value="1-ACYL-SN-GLYCEROL-3-PHOSPHATE ACYLTRANSFERASE-RELATED"/>
    <property type="match status" value="1"/>
</dbReference>
<feature type="domain" description="Phospholipid/glycerol acyltransferase" evidence="8">
    <location>
        <begin position="134"/>
        <end position="254"/>
    </location>
</feature>
<dbReference type="SMART" id="SM00563">
    <property type="entry name" value="PlsC"/>
    <property type="match status" value="1"/>
</dbReference>
<comment type="caution">
    <text evidence="9">The sequence shown here is derived from an EMBL/GenBank/DDBJ whole genome shotgun (WGS) entry which is preliminary data.</text>
</comment>
<evidence type="ECO:0000256" key="5">
    <source>
        <dbReference type="ARBA" id="ARBA00023315"/>
    </source>
</evidence>
<feature type="region of interest" description="Disordered" evidence="6">
    <location>
        <begin position="308"/>
        <end position="347"/>
    </location>
</feature>
<keyword evidence="7" id="KW-0472">Membrane</keyword>
<feature type="compositionally biased region" description="Basic and acidic residues" evidence="6">
    <location>
        <begin position="17"/>
        <end position="31"/>
    </location>
</feature>
<evidence type="ECO:0000256" key="4">
    <source>
        <dbReference type="ARBA" id="ARBA00023098"/>
    </source>
</evidence>
<dbReference type="SUPFAM" id="SSF69593">
    <property type="entry name" value="Glycerol-3-phosphate (1)-acyltransferase"/>
    <property type="match status" value="1"/>
</dbReference>
<name>A0ABQ4ESF0_9ACTN</name>
<evidence type="ECO:0000256" key="6">
    <source>
        <dbReference type="SAM" id="MobiDB-lite"/>
    </source>
</evidence>